<keyword evidence="3" id="KW-0479">Metal-binding</keyword>
<dbReference type="PANTHER" id="PTHR15860">
    <property type="entry name" value="UNCHARACTERIZED RING FINGER-CONTAINING PROTEIN"/>
    <property type="match status" value="1"/>
</dbReference>
<feature type="transmembrane region" description="Helical" evidence="11">
    <location>
        <begin position="226"/>
        <end position="245"/>
    </location>
</feature>
<evidence type="ECO:0000259" key="12">
    <source>
        <dbReference type="PROSITE" id="PS50089"/>
    </source>
</evidence>
<dbReference type="Pfam" id="PF13639">
    <property type="entry name" value="zf-RING_2"/>
    <property type="match status" value="1"/>
</dbReference>
<evidence type="ECO:0000256" key="5">
    <source>
        <dbReference type="ARBA" id="ARBA00022786"/>
    </source>
</evidence>
<keyword evidence="7 11" id="KW-1133">Transmembrane helix</keyword>
<proteinExistence type="predicted"/>
<protein>
    <recommendedName>
        <fullName evidence="12">RING-type domain-containing protein</fullName>
    </recommendedName>
</protein>
<keyword evidence="8 11" id="KW-0472">Membrane</keyword>
<comment type="caution">
    <text evidence="13">The sequence shown here is derived from an EMBL/GenBank/DDBJ whole genome shotgun (WGS) entry which is preliminary data.</text>
</comment>
<feature type="compositionally biased region" description="Low complexity" evidence="10">
    <location>
        <begin position="23"/>
        <end position="40"/>
    </location>
</feature>
<evidence type="ECO:0000256" key="7">
    <source>
        <dbReference type="ARBA" id="ARBA00022989"/>
    </source>
</evidence>
<keyword evidence="5" id="KW-0833">Ubl conjugation pathway</keyword>
<dbReference type="PANTHER" id="PTHR15860:SF27">
    <property type="entry name" value="RING_U-BOX SUPERFAMILY PROTEIN"/>
    <property type="match status" value="1"/>
</dbReference>
<feature type="domain" description="RING-type" evidence="12">
    <location>
        <begin position="400"/>
        <end position="438"/>
    </location>
</feature>
<evidence type="ECO:0000313" key="14">
    <source>
        <dbReference type="Proteomes" id="UP000827721"/>
    </source>
</evidence>
<organism evidence="13 14">
    <name type="scientific">Xanthoceras sorbifolium</name>
    <dbReference type="NCBI Taxonomy" id="99658"/>
    <lineage>
        <taxon>Eukaryota</taxon>
        <taxon>Viridiplantae</taxon>
        <taxon>Streptophyta</taxon>
        <taxon>Embryophyta</taxon>
        <taxon>Tracheophyta</taxon>
        <taxon>Spermatophyta</taxon>
        <taxon>Magnoliopsida</taxon>
        <taxon>eudicotyledons</taxon>
        <taxon>Gunneridae</taxon>
        <taxon>Pentapetalae</taxon>
        <taxon>rosids</taxon>
        <taxon>malvids</taxon>
        <taxon>Sapindales</taxon>
        <taxon>Sapindaceae</taxon>
        <taxon>Xanthoceroideae</taxon>
        <taxon>Xanthoceras</taxon>
    </lineage>
</organism>
<gene>
    <name evidence="13" type="ORF">JRO89_XS14G0085600</name>
</gene>
<feature type="compositionally biased region" description="Polar residues" evidence="10">
    <location>
        <begin position="1"/>
        <end position="22"/>
    </location>
</feature>
<evidence type="ECO:0000313" key="13">
    <source>
        <dbReference type="EMBL" id="KAH7548227.1"/>
    </source>
</evidence>
<evidence type="ECO:0000256" key="10">
    <source>
        <dbReference type="SAM" id="MobiDB-lite"/>
    </source>
</evidence>
<keyword evidence="4 9" id="KW-0863">Zinc-finger</keyword>
<dbReference type="InterPro" id="IPR044235">
    <property type="entry name" value="RNFT1/2"/>
</dbReference>
<reference evidence="13 14" key="1">
    <citation type="submission" date="2021-02" db="EMBL/GenBank/DDBJ databases">
        <title>Plant Genome Project.</title>
        <authorList>
            <person name="Zhang R.-G."/>
        </authorList>
    </citation>
    <scope>NUCLEOTIDE SEQUENCE [LARGE SCALE GENOMIC DNA]</scope>
    <source>
        <tissue evidence="13">Leaves</tissue>
    </source>
</reference>
<dbReference type="PROSITE" id="PS50089">
    <property type="entry name" value="ZF_RING_2"/>
    <property type="match status" value="1"/>
</dbReference>
<evidence type="ECO:0000256" key="3">
    <source>
        <dbReference type="ARBA" id="ARBA00022723"/>
    </source>
</evidence>
<evidence type="ECO:0000256" key="2">
    <source>
        <dbReference type="ARBA" id="ARBA00022692"/>
    </source>
</evidence>
<sequence length="461" mass="51196">MEIPSSTSADPYTDSFSTSSALNDNESVASNSSDDSSSRSYGIQLPAALSLLRSPLSLLLEFSGAIPATSSRQESQQGLAVNGGSRVQIQTTQLPNSVDGLSSASPGEVSIQIIRQESSETTGTMLENEGDAGSAIEVGEAVPLVPPSSSIEGSASRDTSYQSYDIQLIARWIEQVLPFSLLLLVVFVRQHLQGFFITVWITAVIFKSNDILRKQTALKGERKNSVLMLIAIGFMLHVVGTYWWFQNDDLLYPLVMIPPKTIPPFWHAIFIILVNDTMVRQASMVLKCLLLMYYKNGRGHNFRRQGQILTLVEYTLLFYRALLPTPVWYRFFLNKEYGSLFSSLTTGLYLTFKLTTVVEKVGFSSVVQSLFAALRVLLGKEVHYGSYATIEQVNTAGDLCAICQEKMHAPILLRCKHIFCEDCVSEWLERERTCPLCRALVKPADLRSFGDGSTSLLFQLF</sequence>
<evidence type="ECO:0000256" key="4">
    <source>
        <dbReference type="ARBA" id="ARBA00022771"/>
    </source>
</evidence>
<accession>A0ABQ8H4K2</accession>
<dbReference type="PROSITE" id="PS00518">
    <property type="entry name" value="ZF_RING_1"/>
    <property type="match status" value="1"/>
</dbReference>
<dbReference type="Proteomes" id="UP000827721">
    <property type="component" value="Unassembled WGS sequence"/>
</dbReference>
<feature type="region of interest" description="Disordered" evidence="10">
    <location>
        <begin position="1"/>
        <end position="40"/>
    </location>
</feature>
<dbReference type="CDD" id="cd16532">
    <property type="entry name" value="RING-HC_RNFT1-like"/>
    <property type="match status" value="1"/>
</dbReference>
<dbReference type="Gene3D" id="3.30.40.10">
    <property type="entry name" value="Zinc/RING finger domain, C3HC4 (zinc finger)"/>
    <property type="match status" value="1"/>
</dbReference>
<evidence type="ECO:0000256" key="1">
    <source>
        <dbReference type="ARBA" id="ARBA00004141"/>
    </source>
</evidence>
<dbReference type="InterPro" id="IPR017907">
    <property type="entry name" value="Znf_RING_CS"/>
</dbReference>
<evidence type="ECO:0000256" key="8">
    <source>
        <dbReference type="ARBA" id="ARBA00023136"/>
    </source>
</evidence>
<dbReference type="EMBL" id="JAFEMO010000014">
    <property type="protein sequence ID" value="KAH7548227.1"/>
    <property type="molecule type" value="Genomic_DNA"/>
</dbReference>
<comment type="subcellular location">
    <subcellularLocation>
        <location evidence="1">Membrane</location>
        <topology evidence="1">Multi-pass membrane protein</topology>
    </subcellularLocation>
</comment>
<evidence type="ECO:0000256" key="6">
    <source>
        <dbReference type="ARBA" id="ARBA00022833"/>
    </source>
</evidence>
<keyword evidence="14" id="KW-1185">Reference proteome</keyword>
<keyword evidence="6" id="KW-0862">Zinc</keyword>
<evidence type="ECO:0000256" key="9">
    <source>
        <dbReference type="PROSITE-ProRule" id="PRU00175"/>
    </source>
</evidence>
<name>A0ABQ8H4K2_9ROSI</name>
<dbReference type="InterPro" id="IPR013083">
    <property type="entry name" value="Znf_RING/FYVE/PHD"/>
</dbReference>
<dbReference type="SMART" id="SM00184">
    <property type="entry name" value="RING"/>
    <property type="match status" value="1"/>
</dbReference>
<evidence type="ECO:0000256" key="11">
    <source>
        <dbReference type="SAM" id="Phobius"/>
    </source>
</evidence>
<dbReference type="SUPFAM" id="SSF57850">
    <property type="entry name" value="RING/U-box"/>
    <property type="match status" value="1"/>
</dbReference>
<keyword evidence="2 11" id="KW-0812">Transmembrane</keyword>
<dbReference type="InterPro" id="IPR001841">
    <property type="entry name" value="Znf_RING"/>
</dbReference>
<feature type="transmembrane region" description="Helical" evidence="11">
    <location>
        <begin position="181"/>
        <end position="206"/>
    </location>
</feature>